<keyword evidence="12" id="KW-1185">Reference proteome</keyword>
<dbReference type="Gene3D" id="1.20.1250.20">
    <property type="entry name" value="MFS general substrate transporter like domains"/>
    <property type="match status" value="1"/>
</dbReference>
<reference evidence="10 12" key="2">
    <citation type="journal article" date="2013" name="Nature">
        <title>Insights into bilaterian evolution from three spiralian genomes.</title>
        <authorList>
            <person name="Simakov O."/>
            <person name="Marletaz F."/>
            <person name="Cho S.J."/>
            <person name="Edsinger-Gonzales E."/>
            <person name="Havlak P."/>
            <person name="Hellsten U."/>
            <person name="Kuo D.H."/>
            <person name="Larsson T."/>
            <person name="Lv J."/>
            <person name="Arendt D."/>
            <person name="Savage R."/>
            <person name="Osoegawa K."/>
            <person name="de Jong P."/>
            <person name="Grimwood J."/>
            <person name="Chapman J.A."/>
            <person name="Shapiro H."/>
            <person name="Aerts A."/>
            <person name="Otillar R.P."/>
            <person name="Terry A.Y."/>
            <person name="Boore J.L."/>
            <person name="Grigoriev I.V."/>
            <person name="Lindberg D.R."/>
            <person name="Seaver E.C."/>
            <person name="Weisblat D.A."/>
            <person name="Putnam N.H."/>
            <person name="Rokhsar D.S."/>
        </authorList>
    </citation>
    <scope>NUCLEOTIDE SEQUENCE</scope>
    <source>
        <strain evidence="10 12">I ESC-2004</strain>
    </source>
</reference>
<feature type="transmembrane region" description="Helical" evidence="8">
    <location>
        <begin position="113"/>
        <end position="134"/>
    </location>
</feature>
<feature type="domain" description="Major facilitator superfamily (MFS) profile" evidence="9">
    <location>
        <begin position="121"/>
        <end position="567"/>
    </location>
</feature>
<feature type="transmembrane region" description="Helical" evidence="8">
    <location>
        <begin position="294"/>
        <end position="313"/>
    </location>
</feature>
<dbReference type="PRINTS" id="PR00171">
    <property type="entry name" value="SUGRTRNSPORT"/>
</dbReference>
<evidence type="ECO:0000256" key="4">
    <source>
        <dbReference type="ARBA" id="ARBA00022692"/>
    </source>
</evidence>
<dbReference type="EnsemblMetazoa" id="CapteT219782">
    <property type="protein sequence ID" value="CapteP219782"/>
    <property type="gene ID" value="CapteG219782"/>
</dbReference>
<evidence type="ECO:0000256" key="7">
    <source>
        <dbReference type="SAM" id="MobiDB-lite"/>
    </source>
</evidence>
<dbReference type="InterPro" id="IPR005828">
    <property type="entry name" value="MFS_sugar_transport-like"/>
</dbReference>
<dbReference type="OrthoDB" id="4540492at2759"/>
<keyword evidence="3" id="KW-1003">Cell membrane</keyword>
<proteinExistence type="predicted"/>
<dbReference type="SUPFAM" id="SSF103473">
    <property type="entry name" value="MFS general substrate transporter"/>
    <property type="match status" value="1"/>
</dbReference>
<keyword evidence="2" id="KW-0813">Transport</keyword>
<feature type="transmembrane region" description="Helical" evidence="8">
    <location>
        <begin position="474"/>
        <end position="494"/>
    </location>
</feature>
<comment type="subcellular location">
    <subcellularLocation>
        <location evidence="1">Cell membrane</location>
        <topology evidence="1">Multi-pass membrane protein</topology>
    </subcellularLocation>
</comment>
<dbReference type="PANTHER" id="PTHR23503:SF8">
    <property type="entry name" value="FACILITATED GLUCOSE TRANSPORTER PROTEIN 1"/>
    <property type="match status" value="1"/>
</dbReference>
<dbReference type="PROSITE" id="PS50850">
    <property type="entry name" value="MFS"/>
    <property type="match status" value="1"/>
</dbReference>
<dbReference type="GO" id="GO:1990539">
    <property type="term" value="P:fructose import across plasma membrane"/>
    <property type="evidence" value="ECO:0007669"/>
    <property type="project" value="UniProtKB-ARBA"/>
</dbReference>
<name>R7TY95_CAPTE</name>
<dbReference type="PROSITE" id="PS00217">
    <property type="entry name" value="SUGAR_TRANSPORT_2"/>
    <property type="match status" value="1"/>
</dbReference>
<evidence type="ECO:0000313" key="11">
    <source>
        <dbReference type="EnsemblMetazoa" id="CapteP219782"/>
    </source>
</evidence>
<evidence type="ECO:0000256" key="3">
    <source>
        <dbReference type="ARBA" id="ARBA00022475"/>
    </source>
</evidence>
<dbReference type="Pfam" id="PF00083">
    <property type="entry name" value="Sugar_tr"/>
    <property type="match status" value="1"/>
</dbReference>
<accession>R7TY95</accession>
<evidence type="ECO:0000256" key="1">
    <source>
        <dbReference type="ARBA" id="ARBA00004651"/>
    </source>
</evidence>
<dbReference type="PANTHER" id="PTHR23503">
    <property type="entry name" value="SOLUTE CARRIER FAMILY 2"/>
    <property type="match status" value="1"/>
</dbReference>
<keyword evidence="5 8" id="KW-1133">Transmembrane helix</keyword>
<dbReference type="NCBIfam" id="TIGR00879">
    <property type="entry name" value="SP"/>
    <property type="match status" value="1"/>
</dbReference>
<feature type="transmembrane region" description="Helical" evidence="8">
    <location>
        <begin position="448"/>
        <end position="468"/>
    </location>
</feature>
<dbReference type="EMBL" id="KB308834">
    <property type="protein sequence ID" value="ELT96391.1"/>
    <property type="molecule type" value="Genomic_DNA"/>
</dbReference>
<dbReference type="GO" id="GO:0005886">
    <property type="term" value="C:plasma membrane"/>
    <property type="evidence" value="ECO:0007669"/>
    <property type="project" value="UniProtKB-SubCell"/>
</dbReference>
<evidence type="ECO:0000256" key="8">
    <source>
        <dbReference type="SAM" id="Phobius"/>
    </source>
</evidence>
<organism evidence="10">
    <name type="scientific">Capitella teleta</name>
    <name type="common">Polychaete worm</name>
    <dbReference type="NCBI Taxonomy" id="283909"/>
    <lineage>
        <taxon>Eukaryota</taxon>
        <taxon>Metazoa</taxon>
        <taxon>Spiralia</taxon>
        <taxon>Lophotrochozoa</taxon>
        <taxon>Annelida</taxon>
        <taxon>Polychaeta</taxon>
        <taxon>Sedentaria</taxon>
        <taxon>Scolecida</taxon>
        <taxon>Capitellidae</taxon>
        <taxon>Capitella</taxon>
    </lineage>
</organism>
<dbReference type="AlphaFoldDB" id="R7TY95"/>
<feature type="transmembrane region" description="Helical" evidence="8">
    <location>
        <begin position="203"/>
        <end position="224"/>
    </location>
</feature>
<feature type="transmembrane region" description="Helical" evidence="8">
    <location>
        <begin position="542"/>
        <end position="563"/>
    </location>
</feature>
<dbReference type="GO" id="GO:0005353">
    <property type="term" value="F:fructose transmembrane transporter activity"/>
    <property type="evidence" value="ECO:0007669"/>
    <property type="project" value="UniProtKB-ARBA"/>
</dbReference>
<dbReference type="STRING" id="283909.R7TY95"/>
<feature type="compositionally biased region" description="Basic and acidic residues" evidence="7">
    <location>
        <begin position="633"/>
        <end position="642"/>
    </location>
</feature>
<evidence type="ECO:0000256" key="5">
    <source>
        <dbReference type="ARBA" id="ARBA00022989"/>
    </source>
</evidence>
<dbReference type="EMBL" id="AMQN01011333">
    <property type="status" value="NOT_ANNOTATED_CDS"/>
    <property type="molecule type" value="Genomic_DNA"/>
</dbReference>
<feature type="transmembrane region" description="Helical" evidence="8">
    <location>
        <begin position="262"/>
        <end position="282"/>
    </location>
</feature>
<evidence type="ECO:0000259" key="9">
    <source>
        <dbReference type="PROSITE" id="PS50850"/>
    </source>
</evidence>
<feature type="transmembrane region" description="Helical" evidence="8">
    <location>
        <begin position="417"/>
        <end position="436"/>
    </location>
</feature>
<dbReference type="InterPro" id="IPR020846">
    <property type="entry name" value="MFS_dom"/>
</dbReference>
<dbReference type="InterPro" id="IPR036259">
    <property type="entry name" value="MFS_trans_sf"/>
</dbReference>
<feature type="compositionally biased region" description="Polar residues" evidence="7">
    <location>
        <begin position="8"/>
        <end position="19"/>
    </location>
</feature>
<evidence type="ECO:0000256" key="2">
    <source>
        <dbReference type="ARBA" id="ARBA00022448"/>
    </source>
</evidence>
<gene>
    <name evidence="10" type="ORF">CAPTEDRAFT_219782</name>
</gene>
<reference evidence="12" key="1">
    <citation type="submission" date="2012-12" db="EMBL/GenBank/DDBJ databases">
        <authorList>
            <person name="Hellsten U."/>
            <person name="Grimwood J."/>
            <person name="Chapman J.A."/>
            <person name="Shapiro H."/>
            <person name="Aerts A."/>
            <person name="Otillar R.P."/>
            <person name="Terry A.Y."/>
            <person name="Boore J.L."/>
            <person name="Simakov O."/>
            <person name="Marletaz F."/>
            <person name="Cho S.-J."/>
            <person name="Edsinger-Gonzales E."/>
            <person name="Havlak P."/>
            <person name="Kuo D.-H."/>
            <person name="Larsson T."/>
            <person name="Lv J."/>
            <person name="Arendt D."/>
            <person name="Savage R."/>
            <person name="Osoegawa K."/>
            <person name="de Jong P."/>
            <person name="Lindberg D.R."/>
            <person name="Seaver E.C."/>
            <person name="Weisblat D.A."/>
            <person name="Putnam N.H."/>
            <person name="Grigoriev I.V."/>
            <person name="Rokhsar D.S."/>
        </authorList>
    </citation>
    <scope>NUCLEOTIDE SEQUENCE</scope>
    <source>
        <strain evidence="12">I ESC-2004</strain>
    </source>
</reference>
<dbReference type="InterPro" id="IPR045263">
    <property type="entry name" value="GLUT"/>
</dbReference>
<dbReference type="InterPro" id="IPR005829">
    <property type="entry name" value="Sugar_transporter_CS"/>
</dbReference>
<dbReference type="Proteomes" id="UP000014760">
    <property type="component" value="Unassembled WGS sequence"/>
</dbReference>
<sequence length="653" mass="72400">METKKAASESNMTDKSPTEASAMKHRNFSGRSTVSAADDPDRERRQSLRQRGSVAFLKRTGSTATTDAPFERQISHVSSLASGKSLASIRTRLTSVSRSEYHQDLKPSLGKHLNTNLVFTAFIIIFGSSFQFGYNLGVLNNISMLIQDFYRDVYSERKGAAVEETFITVMWSLTTALFIPGGFIGAFLGGFTADKLGRKKTILLSHIFAFLGAALSTACMAAKAPELLMLGRFLCGLNCGFGNCIAPMYLSEIAPFNMRGAFGTLHQLSVTIGIFLSSVFGLDSLLGSKSLWPYLILLQIIPAAVSLIILPLLPDSPRFYLLVLGEREEAFRAMKFFRKCDEVTTDMEEMDTENQQQEDQPQTEPYTLVKLFKSRDLWKPLMVACMLNLIQQFSGINAIFFYSSGIFKQAQIADQNIQYAVVGTNGINVLMTLIAVPLIDMTGRRPLLLLPMLVMIGDLVLITISLSLQAKFTWLVYISILAVLTYVICFAVGLGPIPMMIAAELFRQGPRPKAMAVAGAVNWFCTFIIAMTFEIIQKKCGNYTFVIFLVLMVLFVVFIYFLLPETKNKTFEEIAHEFSPGAPIEVEEMMDDVFDDIPVANDDGEHEEHQLVTINFDLSKNQTKEAVTPTEDDTAKESEVKLPGKACEGASKV</sequence>
<dbReference type="OMA" id="TQHFQRM"/>
<evidence type="ECO:0000313" key="10">
    <source>
        <dbReference type="EMBL" id="ELT96391.1"/>
    </source>
</evidence>
<keyword evidence="6 8" id="KW-0472">Membrane</keyword>
<feature type="transmembrane region" description="Helical" evidence="8">
    <location>
        <begin position="230"/>
        <end position="250"/>
    </location>
</feature>
<feature type="region of interest" description="Disordered" evidence="7">
    <location>
        <begin position="623"/>
        <end position="653"/>
    </location>
</feature>
<feature type="transmembrane region" description="Helical" evidence="8">
    <location>
        <begin position="381"/>
        <end position="402"/>
    </location>
</feature>
<reference evidence="11" key="3">
    <citation type="submission" date="2015-06" db="UniProtKB">
        <authorList>
            <consortium name="EnsemblMetazoa"/>
        </authorList>
    </citation>
    <scope>IDENTIFICATION</scope>
</reference>
<keyword evidence="4 8" id="KW-0812">Transmembrane</keyword>
<dbReference type="FunCoup" id="R7TY95">
    <property type="interactions" value="103"/>
</dbReference>
<dbReference type="HOGENOM" id="CLU_001265_30_11_1"/>
<dbReference type="InterPro" id="IPR003663">
    <property type="entry name" value="Sugar/inositol_transpt"/>
</dbReference>
<feature type="transmembrane region" description="Helical" evidence="8">
    <location>
        <begin position="515"/>
        <end position="536"/>
    </location>
</feature>
<dbReference type="PROSITE" id="PS00216">
    <property type="entry name" value="SUGAR_TRANSPORT_1"/>
    <property type="match status" value="1"/>
</dbReference>
<evidence type="ECO:0000313" key="12">
    <source>
        <dbReference type="Proteomes" id="UP000014760"/>
    </source>
</evidence>
<evidence type="ECO:0000256" key="6">
    <source>
        <dbReference type="ARBA" id="ARBA00023136"/>
    </source>
</evidence>
<protein>
    <recommendedName>
        <fullName evidence="9">Major facilitator superfamily (MFS) profile domain-containing protein</fullName>
    </recommendedName>
</protein>
<feature type="region of interest" description="Disordered" evidence="7">
    <location>
        <begin position="1"/>
        <end position="55"/>
    </location>
</feature>
<dbReference type="FunFam" id="1.20.1250.20:FF:001511">
    <property type="entry name" value="Solute carrier family 2, facilitated glucose transporter member 5"/>
    <property type="match status" value="1"/>
</dbReference>
<feature type="transmembrane region" description="Helical" evidence="8">
    <location>
        <begin position="169"/>
        <end position="191"/>
    </location>
</feature>